<accession>A0A2V1CWZ5</accession>
<reference evidence="1 2" key="1">
    <citation type="journal article" date="2018" name="Sci. Rep.">
        <title>Comparative genomics provides insights into the lifestyle and reveals functional heterogeneity of dark septate endophytic fungi.</title>
        <authorList>
            <person name="Knapp D.G."/>
            <person name="Nemeth J.B."/>
            <person name="Barry K."/>
            <person name="Hainaut M."/>
            <person name="Henrissat B."/>
            <person name="Johnson J."/>
            <person name="Kuo A."/>
            <person name="Lim J.H.P."/>
            <person name="Lipzen A."/>
            <person name="Nolan M."/>
            <person name="Ohm R.A."/>
            <person name="Tamas L."/>
            <person name="Grigoriev I.V."/>
            <person name="Spatafora J.W."/>
            <person name="Nagy L.G."/>
            <person name="Kovacs G.M."/>
        </authorList>
    </citation>
    <scope>NUCLEOTIDE SEQUENCE [LARGE SCALE GENOMIC DNA]</scope>
    <source>
        <strain evidence="1 2">DSE2036</strain>
    </source>
</reference>
<dbReference type="OrthoDB" id="432234at2759"/>
<proteinExistence type="predicted"/>
<feature type="non-terminal residue" evidence="1">
    <location>
        <position position="1"/>
    </location>
</feature>
<gene>
    <name evidence="1" type="ORF">DM02DRAFT_636983</name>
</gene>
<keyword evidence="2" id="KW-1185">Reference proteome</keyword>
<sequence length="152" mass="17188">TGNYENDFHAAQYEAFLANNNDPFMTGSVYTDINGERTDPNLRLIDALSGVVTDNTRWMDENGQAADDSDEHEHEHIQRDLPTISYAIHGQATLMSSWEDPHYFTGAFPTLFPNGIGGHQDQRPIPVSLNAFAQWALNQACRQYFNTIFCPY</sequence>
<dbReference type="STRING" id="97972.A0A2V1CWZ5"/>
<name>A0A2V1CWZ5_9PLEO</name>
<protein>
    <submittedName>
        <fullName evidence="1">Uncharacterized protein</fullName>
    </submittedName>
</protein>
<dbReference type="EMBL" id="KZ806540">
    <property type="protein sequence ID" value="PVH90222.1"/>
    <property type="molecule type" value="Genomic_DNA"/>
</dbReference>
<dbReference type="Proteomes" id="UP000244855">
    <property type="component" value="Unassembled WGS sequence"/>
</dbReference>
<evidence type="ECO:0000313" key="1">
    <source>
        <dbReference type="EMBL" id="PVH90222.1"/>
    </source>
</evidence>
<dbReference type="AlphaFoldDB" id="A0A2V1CWZ5"/>
<organism evidence="1 2">
    <name type="scientific">Periconia macrospinosa</name>
    <dbReference type="NCBI Taxonomy" id="97972"/>
    <lineage>
        <taxon>Eukaryota</taxon>
        <taxon>Fungi</taxon>
        <taxon>Dikarya</taxon>
        <taxon>Ascomycota</taxon>
        <taxon>Pezizomycotina</taxon>
        <taxon>Dothideomycetes</taxon>
        <taxon>Pleosporomycetidae</taxon>
        <taxon>Pleosporales</taxon>
        <taxon>Massarineae</taxon>
        <taxon>Periconiaceae</taxon>
        <taxon>Periconia</taxon>
    </lineage>
</organism>
<evidence type="ECO:0000313" key="2">
    <source>
        <dbReference type="Proteomes" id="UP000244855"/>
    </source>
</evidence>